<proteinExistence type="predicted"/>
<reference evidence="1" key="1">
    <citation type="journal article" date="2021" name="Mol. Ecol. Resour.">
        <title>Apolygus lucorum genome provides insights into omnivorousness and mesophyll feeding.</title>
        <authorList>
            <person name="Liu Y."/>
            <person name="Liu H."/>
            <person name="Wang H."/>
            <person name="Huang T."/>
            <person name="Liu B."/>
            <person name="Yang B."/>
            <person name="Yin L."/>
            <person name="Li B."/>
            <person name="Zhang Y."/>
            <person name="Zhang S."/>
            <person name="Jiang F."/>
            <person name="Zhang X."/>
            <person name="Ren Y."/>
            <person name="Wang B."/>
            <person name="Wang S."/>
            <person name="Lu Y."/>
            <person name="Wu K."/>
            <person name="Fan W."/>
            <person name="Wang G."/>
        </authorList>
    </citation>
    <scope>NUCLEOTIDE SEQUENCE</scope>
    <source>
        <strain evidence="1">12Hb</strain>
    </source>
</reference>
<protein>
    <submittedName>
        <fullName evidence="1">Uncharacterized protein</fullName>
    </submittedName>
</protein>
<evidence type="ECO:0000313" key="2">
    <source>
        <dbReference type="Proteomes" id="UP000466442"/>
    </source>
</evidence>
<organism evidence="1 2">
    <name type="scientific">Apolygus lucorum</name>
    <name type="common">Small green plant bug</name>
    <name type="synonym">Lygocoris lucorum</name>
    <dbReference type="NCBI Taxonomy" id="248454"/>
    <lineage>
        <taxon>Eukaryota</taxon>
        <taxon>Metazoa</taxon>
        <taxon>Ecdysozoa</taxon>
        <taxon>Arthropoda</taxon>
        <taxon>Hexapoda</taxon>
        <taxon>Insecta</taxon>
        <taxon>Pterygota</taxon>
        <taxon>Neoptera</taxon>
        <taxon>Paraneoptera</taxon>
        <taxon>Hemiptera</taxon>
        <taxon>Heteroptera</taxon>
        <taxon>Panheteroptera</taxon>
        <taxon>Cimicomorpha</taxon>
        <taxon>Miridae</taxon>
        <taxon>Mirini</taxon>
        <taxon>Apolygus</taxon>
    </lineage>
</organism>
<accession>A0A8S9WPR1</accession>
<dbReference type="AlphaFoldDB" id="A0A8S9WPR1"/>
<gene>
    <name evidence="1" type="ORF">GE061_008389</name>
</gene>
<evidence type="ECO:0000313" key="1">
    <source>
        <dbReference type="EMBL" id="KAF6198637.1"/>
    </source>
</evidence>
<sequence length="683" mass="78703">MRNYSTKNYTGDSVMDDWISSVVEEVKIRQKRDDDGINAEDYFEYFDDNGQRIYYAQKEWAKIQKPDPDRKEITARDHSAPRQNLTFIHGSEMYIMPLSVYDKGNKELVFRGDTTVPHPRCDNMYEVDIAALISNSPIPNTKLAWVHTAENILFDNNIVRIVSAQAILGKCTIPIITQYNDTSNKIKRYGVEYEHIFFQNWEGCLANVCPDLYTPEQKDHKLDKKRCNNKIFGTRYCVGWHSPSEKGLCSLMPGTPVFCEVGEIQGFIGFLVSTTYHCPEPRADQAIMQGFNNAIFWIRKLLELGTYLEYENYIPGWVRNFRRYEVPRVKVLNPINKISLGEFSFEKFIRSPVESIIRVYHKKVHKCMGVLVNEIKALVPCSCLFESPKKVTYDQWFEDNENMLPVDRAVIGVLGQATWNRNGPRNFIPVIEFGKDSRCDNHLIYDYAHIHLQFPPKDPRPAWFAALTREKFQKIIWNLPQADQIYGDCFYIYDEFRDPLGAKGVGSYVPRTRRIRFENWEACFKVVCNEEILSQPHSLEFKKTFIKEKCTSPYKEGNLNLESFEEYGSRFCVSADPYDGKDTGPLCAVANGMPVFCNSEETKGVIGYLNRVWTSCPGRNSSASKLERDRAILFSFDEYVPEIQEGSPLWNVRGILGLSKAETLLPRLSPLFMLLASSIVGLL</sequence>
<name>A0A8S9WPR1_APOLU</name>
<keyword evidence="2" id="KW-1185">Reference proteome</keyword>
<comment type="caution">
    <text evidence="1">The sequence shown here is derived from an EMBL/GenBank/DDBJ whole genome shotgun (WGS) entry which is preliminary data.</text>
</comment>
<dbReference type="Proteomes" id="UP000466442">
    <property type="component" value="Linkage Group LG16"/>
</dbReference>
<dbReference type="EMBL" id="WIXP02000016">
    <property type="protein sequence ID" value="KAF6198637.1"/>
    <property type="molecule type" value="Genomic_DNA"/>
</dbReference>